<keyword evidence="5" id="KW-0254">Endocytosis</keyword>
<dbReference type="EMBL" id="MCFN01000086">
    <property type="protein sequence ID" value="OXB65645.1"/>
    <property type="molecule type" value="Genomic_DNA"/>
</dbReference>
<dbReference type="FunFam" id="2.30.30.40:FF:000116">
    <property type="entry name" value="Sorting nexin"/>
    <property type="match status" value="1"/>
</dbReference>
<dbReference type="Pfam" id="PF14604">
    <property type="entry name" value="SH3_9"/>
    <property type="match status" value="1"/>
</dbReference>
<feature type="binding site" evidence="13">
    <location>
        <position position="248"/>
    </location>
    <ligand>
        <name>a 1,2-diacyl-sn-glycero-3-phospho-(1D-myo-inositol-4,5-bisphosphate)</name>
        <dbReference type="ChEBI" id="CHEBI:58456"/>
    </ligand>
</feature>
<dbReference type="OrthoDB" id="10254720at2759"/>
<reference evidence="18 19" key="1">
    <citation type="submission" date="2016-07" db="EMBL/GenBank/DDBJ databases">
        <title>Disparate Historic Effective Population Sizes Predicted by Modern Levels of Genome Diversity for the Scaled Quail (Callipepla squamata) and the Northern Bobwhite (Colinus virginianus): Inferences from First and Second Generation Draft Genome Assemblies for Sympatric New World Quail.</title>
        <authorList>
            <person name="Oldeschulte D.L."/>
            <person name="Halley Y.A."/>
            <person name="Bhattarai E.K."/>
            <person name="Brashear W.A."/>
            <person name="Hill J."/>
            <person name="Metz R.P."/>
            <person name="Johnson C.D."/>
            <person name="Rollins D."/>
            <person name="Peterson M.J."/>
            <person name="Bickhart D.M."/>
            <person name="Decker J.E."/>
            <person name="Seabury C.M."/>
        </authorList>
    </citation>
    <scope>NUCLEOTIDE SEQUENCE [LARGE SCALE GENOMIC DNA]</scope>
    <source>
        <strain evidence="18 19">Texas</strain>
        <tissue evidence="18">Leg muscle</tissue>
    </source>
</reference>
<dbReference type="SUPFAM" id="SSF50044">
    <property type="entry name" value="SH3-domain"/>
    <property type="match status" value="1"/>
</dbReference>
<dbReference type="GO" id="GO:0016197">
    <property type="term" value="P:endosomal transport"/>
    <property type="evidence" value="ECO:0007669"/>
    <property type="project" value="TreeGrafter"/>
</dbReference>
<dbReference type="STRING" id="9009.A0A226NDM0"/>
<name>A0A226NDM0_CALSU</name>
<dbReference type="CDD" id="cd11896">
    <property type="entry name" value="SH3_SNX33"/>
    <property type="match status" value="1"/>
</dbReference>
<evidence type="ECO:0000313" key="19">
    <source>
        <dbReference type="Proteomes" id="UP000198323"/>
    </source>
</evidence>
<dbReference type="SMART" id="SM00326">
    <property type="entry name" value="SH3"/>
    <property type="match status" value="1"/>
</dbReference>
<dbReference type="SUPFAM" id="SSF64268">
    <property type="entry name" value="PX domain"/>
    <property type="match status" value="1"/>
</dbReference>
<dbReference type="PIRSF" id="PIRSF027744">
    <property type="entry name" value="Snx9"/>
    <property type="match status" value="1"/>
</dbReference>
<evidence type="ECO:0000256" key="9">
    <source>
        <dbReference type="ARBA" id="ARBA00023136"/>
    </source>
</evidence>
<protein>
    <recommendedName>
        <fullName evidence="12">Sorting nexin</fullName>
    </recommendedName>
</protein>
<dbReference type="PROSITE" id="PS50195">
    <property type="entry name" value="PX"/>
    <property type="match status" value="1"/>
</dbReference>
<dbReference type="GO" id="GO:0006886">
    <property type="term" value="P:intracellular protein transport"/>
    <property type="evidence" value="ECO:0007669"/>
    <property type="project" value="InterPro"/>
</dbReference>
<dbReference type="GO" id="GO:0035091">
    <property type="term" value="F:phosphatidylinositol binding"/>
    <property type="evidence" value="ECO:0007669"/>
    <property type="project" value="InterPro"/>
</dbReference>
<dbReference type="FunFam" id="3.30.1520.10:FF:000004">
    <property type="entry name" value="Sorting nexin"/>
    <property type="match status" value="1"/>
</dbReference>
<evidence type="ECO:0000256" key="7">
    <source>
        <dbReference type="ARBA" id="ARBA00022776"/>
    </source>
</evidence>
<comment type="similarity">
    <text evidence="2 12">Belongs to the sorting nexin family.</text>
</comment>
<dbReference type="InterPro" id="IPR037427">
    <property type="entry name" value="SNX33_BAR"/>
</dbReference>
<dbReference type="InterPro" id="IPR036028">
    <property type="entry name" value="SH3-like_dom_sf"/>
</dbReference>
<evidence type="ECO:0000313" key="18">
    <source>
        <dbReference type="EMBL" id="OXB65645.1"/>
    </source>
</evidence>
<comment type="caution">
    <text evidence="18">The sequence shown here is derived from an EMBL/GenBank/DDBJ whole genome shotgun (WGS) entry which is preliminary data.</text>
</comment>
<keyword evidence="6" id="KW-0132">Cell division</keyword>
<evidence type="ECO:0000256" key="2">
    <source>
        <dbReference type="ARBA" id="ARBA00010883"/>
    </source>
</evidence>
<dbReference type="AlphaFoldDB" id="A0A226NDM0"/>
<dbReference type="Pfam" id="PF10456">
    <property type="entry name" value="BAR_3_WASP_bdg"/>
    <property type="match status" value="1"/>
</dbReference>
<dbReference type="InterPro" id="IPR014536">
    <property type="entry name" value="Snx9_fam"/>
</dbReference>
<keyword evidence="9 12" id="KW-0472">Membrane</keyword>
<evidence type="ECO:0000256" key="11">
    <source>
        <dbReference type="ARBA" id="ARBA00023329"/>
    </source>
</evidence>
<keyword evidence="10" id="KW-0131">Cell cycle</keyword>
<accession>A0A226NDM0</accession>
<proteinExistence type="inferred from homology"/>
<dbReference type="GO" id="GO:0000281">
    <property type="term" value="P:mitotic cytokinesis"/>
    <property type="evidence" value="ECO:0007669"/>
    <property type="project" value="InterPro"/>
</dbReference>
<dbReference type="SMART" id="SM00312">
    <property type="entry name" value="PX"/>
    <property type="match status" value="1"/>
</dbReference>
<dbReference type="GO" id="GO:0036089">
    <property type="term" value="P:cleavage furrow formation"/>
    <property type="evidence" value="ECO:0007669"/>
    <property type="project" value="TreeGrafter"/>
</dbReference>
<keyword evidence="7" id="KW-0498">Mitosis</keyword>
<gene>
    <name evidence="18" type="ORF">ASZ78_014624</name>
</gene>
<keyword evidence="11 12" id="KW-0968">Cytoplasmic vesicle</keyword>
<keyword evidence="19" id="KW-1185">Reference proteome</keyword>
<feature type="binding site" evidence="13">
    <location>
        <position position="246"/>
    </location>
    <ligand>
        <name>a 1,2-diacyl-sn-glycero-3-phospho-(1D-myo-inositol-4,5-bisphosphate)</name>
        <dbReference type="ChEBI" id="CHEBI:58456"/>
    </ligand>
</feature>
<dbReference type="Pfam" id="PF00787">
    <property type="entry name" value="PX"/>
    <property type="match status" value="1"/>
</dbReference>
<dbReference type="GO" id="GO:0005886">
    <property type="term" value="C:plasma membrane"/>
    <property type="evidence" value="ECO:0007669"/>
    <property type="project" value="TreeGrafter"/>
</dbReference>
<dbReference type="InterPro" id="IPR027267">
    <property type="entry name" value="AH/BAR_dom_sf"/>
</dbReference>
<dbReference type="PANTHER" id="PTHR45827:SF3">
    <property type="entry name" value="SORTING NEXIN-33"/>
    <property type="match status" value="1"/>
</dbReference>
<dbReference type="PROSITE" id="PS50002">
    <property type="entry name" value="SH3"/>
    <property type="match status" value="1"/>
</dbReference>
<dbReference type="Gene3D" id="2.30.30.40">
    <property type="entry name" value="SH3 Domains"/>
    <property type="match status" value="1"/>
</dbReference>
<evidence type="ECO:0000259" key="17">
    <source>
        <dbReference type="PROSITE" id="PS50195"/>
    </source>
</evidence>
<feature type="domain" description="SH3" evidence="16">
    <location>
        <begin position="1"/>
        <end position="61"/>
    </location>
</feature>
<evidence type="ECO:0000256" key="5">
    <source>
        <dbReference type="ARBA" id="ARBA00022583"/>
    </source>
</evidence>
<evidence type="ECO:0000256" key="8">
    <source>
        <dbReference type="ARBA" id="ARBA00022927"/>
    </source>
</evidence>
<dbReference type="Gene3D" id="1.20.1270.60">
    <property type="entry name" value="Arfaptin homology (AH) domain/BAR domain"/>
    <property type="match status" value="1"/>
</dbReference>
<dbReference type="InterPro" id="IPR036871">
    <property type="entry name" value="PX_dom_sf"/>
</dbReference>
<sequence>MALRGRALYNFQSENKEEISIQENEELVVFSERSLDGWLQGRNSRGETGLFPASYVEIVRPRAGSAYTEGSGSPAGSPGHLHGFCATPAGLSSQGSFEDDDDDDWDDWDDSCTVVEEPRGAAGTNGHPAAGQEPYGMPRAKPTLERQDSVGSSKRGSVVGRNLNRFSCFVRSGVEAFILGDVPLMSKIAEVYSIEMGSKGPQWRANPHPFICSVEDPTKQTKFKGIKSYISYKLTPSNFNSPVYRRYKHFDWLYNRLLHKFTVISVPHLPEKQATGRFEEDFIEKRKRRLILWMEHMTSHPVLSQYEGFQHFLRCRDEKQWKLGKRRAEKDEMVGASFLLTIQIPTEHQDLQDVEDRVDAFKAFSKKMDDSVLQLTNVASELVRKHVGGFRKEFQKLGNAFQAISYSFQMDPPYSLDALNNAISHTGKTYEAVGEMFAEQPKNDLFLMLDTLSLYQGLLSNFPDIIHLQKGAFAKVKESQRMSDEGRMDQEEADGIRKRCRVVGFALQAEMNHFHERRVADFKRMMQSYLKQQIIFYQRVSQQLEKTLRMYDNL</sequence>
<evidence type="ECO:0000256" key="14">
    <source>
        <dbReference type="PROSITE-ProRule" id="PRU00192"/>
    </source>
</evidence>
<evidence type="ECO:0000256" key="4">
    <source>
        <dbReference type="ARBA" id="ARBA00022448"/>
    </source>
</evidence>
<organism evidence="18 19">
    <name type="scientific">Callipepla squamata</name>
    <name type="common">Scaled quail</name>
    <dbReference type="NCBI Taxonomy" id="9009"/>
    <lineage>
        <taxon>Eukaryota</taxon>
        <taxon>Metazoa</taxon>
        <taxon>Chordata</taxon>
        <taxon>Craniata</taxon>
        <taxon>Vertebrata</taxon>
        <taxon>Euteleostomi</taxon>
        <taxon>Archelosauria</taxon>
        <taxon>Archosauria</taxon>
        <taxon>Dinosauria</taxon>
        <taxon>Saurischia</taxon>
        <taxon>Theropoda</taxon>
        <taxon>Coelurosauria</taxon>
        <taxon>Aves</taxon>
        <taxon>Neognathae</taxon>
        <taxon>Galloanserae</taxon>
        <taxon>Galliformes</taxon>
        <taxon>Odontophoridae</taxon>
        <taxon>Callipepla</taxon>
    </lineage>
</organism>
<evidence type="ECO:0000256" key="3">
    <source>
        <dbReference type="ARBA" id="ARBA00022443"/>
    </source>
</evidence>
<evidence type="ECO:0000256" key="12">
    <source>
        <dbReference type="PIRNR" id="PIRNR027744"/>
    </source>
</evidence>
<evidence type="ECO:0000256" key="15">
    <source>
        <dbReference type="SAM" id="MobiDB-lite"/>
    </source>
</evidence>
<evidence type="ECO:0000256" key="13">
    <source>
        <dbReference type="PIRSR" id="PIRSR027744-1"/>
    </source>
</evidence>
<keyword evidence="4" id="KW-0813">Transport</keyword>
<evidence type="ECO:0000256" key="10">
    <source>
        <dbReference type="ARBA" id="ARBA00023306"/>
    </source>
</evidence>
<dbReference type="GO" id="GO:0097320">
    <property type="term" value="P:plasma membrane tubulation"/>
    <property type="evidence" value="ECO:0007669"/>
    <property type="project" value="TreeGrafter"/>
</dbReference>
<dbReference type="InterPro" id="IPR019497">
    <property type="entry name" value="Sorting_nexin_WASP-bd-dom"/>
</dbReference>
<dbReference type="InterPro" id="IPR001683">
    <property type="entry name" value="PX_dom"/>
</dbReference>
<dbReference type="CDD" id="cd07669">
    <property type="entry name" value="BAR_SNX33"/>
    <property type="match status" value="1"/>
</dbReference>
<keyword evidence="3 14" id="KW-0728">SH3 domain</keyword>
<feature type="region of interest" description="Disordered" evidence="15">
    <location>
        <begin position="65"/>
        <end position="85"/>
    </location>
</feature>
<feature type="domain" description="PX" evidence="17">
    <location>
        <begin position="210"/>
        <end position="320"/>
    </location>
</feature>
<dbReference type="Proteomes" id="UP000198323">
    <property type="component" value="Unassembled WGS sequence"/>
</dbReference>
<dbReference type="FunFam" id="1.20.1270.60:FF:000033">
    <property type="entry name" value="Sorting nexin"/>
    <property type="match status" value="1"/>
</dbReference>
<keyword evidence="8" id="KW-0653">Protein transport</keyword>
<dbReference type="GO" id="GO:0030659">
    <property type="term" value="C:cytoplasmic vesicle membrane"/>
    <property type="evidence" value="ECO:0007669"/>
    <property type="project" value="UniProtKB-SubCell"/>
</dbReference>
<dbReference type="Gene3D" id="3.30.1520.10">
    <property type="entry name" value="Phox-like domain"/>
    <property type="match status" value="1"/>
</dbReference>
<comment type="subcellular location">
    <subcellularLocation>
        <location evidence="1">Cytoplasmic vesicle membrane</location>
        <topology evidence="1">Peripheral membrane protein</topology>
        <orientation evidence="1">Cytoplasmic side</orientation>
    </subcellularLocation>
</comment>
<evidence type="ECO:0000259" key="16">
    <source>
        <dbReference type="PROSITE" id="PS50002"/>
    </source>
</evidence>
<feature type="binding site" evidence="13">
    <location>
        <position position="286"/>
    </location>
    <ligand>
        <name>a 1,2-diacyl-sn-glycero-3-phospho-(1D-myo-inositol-4,5-bisphosphate)</name>
        <dbReference type="ChEBI" id="CHEBI:58456"/>
    </ligand>
</feature>
<evidence type="ECO:0000256" key="1">
    <source>
        <dbReference type="ARBA" id="ARBA00004180"/>
    </source>
</evidence>
<dbReference type="GO" id="GO:0006897">
    <property type="term" value="P:endocytosis"/>
    <property type="evidence" value="ECO:0007669"/>
    <property type="project" value="UniProtKB-KW"/>
</dbReference>
<dbReference type="PANTHER" id="PTHR45827">
    <property type="entry name" value="SORTING NEXIN"/>
    <property type="match status" value="1"/>
</dbReference>
<evidence type="ECO:0000256" key="6">
    <source>
        <dbReference type="ARBA" id="ARBA00022618"/>
    </source>
</evidence>
<dbReference type="InterPro" id="IPR001452">
    <property type="entry name" value="SH3_domain"/>
</dbReference>